<accession>H1YCA3</accession>
<gene>
    <name evidence="1" type="ORF">Mucpa_6036</name>
</gene>
<evidence type="ECO:0000313" key="1">
    <source>
        <dbReference type="EMBL" id="EHQ30094.1"/>
    </source>
</evidence>
<evidence type="ECO:0000313" key="2">
    <source>
        <dbReference type="Proteomes" id="UP000002774"/>
    </source>
</evidence>
<dbReference type="STRING" id="714943.Mucpa_6036"/>
<keyword evidence="2" id="KW-1185">Reference proteome</keyword>
<organism evidence="1 2">
    <name type="scientific">Mucilaginibacter paludis DSM 18603</name>
    <dbReference type="NCBI Taxonomy" id="714943"/>
    <lineage>
        <taxon>Bacteria</taxon>
        <taxon>Pseudomonadati</taxon>
        <taxon>Bacteroidota</taxon>
        <taxon>Sphingobacteriia</taxon>
        <taxon>Sphingobacteriales</taxon>
        <taxon>Sphingobacteriaceae</taxon>
        <taxon>Mucilaginibacter</taxon>
    </lineage>
</organism>
<protein>
    <submittedName>
        <fullName evidence="1">Uncharacterized protein</fullName>
    </submittedName>
</protein>
<name>H1YCA3_9SPHI</name>
<proteinExistence type="predicted"/>
<dbReference type="AlphaFoldDB" id="H1YCA3"/>
<dbReference type="eggNOG" id="ENOG5033MJQ">
    <property type="taxonomic scope" value="Bacteria"/>
</dbReference>
<dbReference type="EMBL" id="CM001403">
    <property type="protein sequence ID" value="EHQ30094.1"/>
    <property type="molecule type" value="Genomic_DNA"/>
</dbReference>
<sequence length="56" mass="6348">MSDKDIEMLIELAKLKLEEAKHMSKKEAILSLNKAGLLTKKGKSMKVYNELEEARA</sequence>
<dbReference type="RefSeq" id="WP_008511615.1">
    <property type="nucleotide sequence ID" value="NZ_CM001403.1"/>
</dbReference>
<reference evidence="1" key="1">
    <citation type="submission" date="2011-09" db="EMBL/GenBank/DDBJ databases">
        <title>The permanent draft genome of Mucilaginibacter paludis DSM 18603.</title>
        <authorList>
            <consortium name="US DOE Joint Genome Institute (JGI-PGF)"/>
            <person name="Lucas S."/>
            <person name="Han J."/>
            <person name="Lapidus A."/>
            <person name="Bruce D."/>
            <person name="Goodwin L."/>
            <person name="Pitluck S."/>
            <person name="Peters L."/>
            <person name="Kyrpides N."/>
            <person name="Mavromatis K."/>
            <person name="Ivanova N."/>
            <person name="Mikhailova N."/>
            <person name="Held B."/>
            <person name="Detter J.C."/>
            <person name="Tapia R."/>
            <person name="Han C."/>
            <person name="Land M."/>
            <person name="Hauser L."/>
            <person name="Markowitz V."/>
            <person name="Cheng J.-F."/>
            <person name="Hugenholtz P."/>
            <person name="Woyke T."/>
            <person name="Wu D."/>
            <person name="Tindall B."/>
            <person name="Brambilla E."/>
            <person name="Klenk H.-P."/>
            <person name="Eisen J.A."/>
        </authorList>
    </citation>
    <scope>NUCLEOTIDE SEQUENCE [LARGE SCALE GENOMIC DNA]</scope>
    <source>
        <strain evidence="1">DSM 18603</strain>
    </source>
</reference>
<dbReference type="Proteomes" id="UP000002774">
    <property type="component" value="Chromosome"/>
</dbReference>
<dbReference type="HOGENOM" id="CLU_3009379_0_0_10"/>